<dbReference type="RefSeq" id="WP_097233138.1">
    <property type="nucleotide sequence ID" value="NZ_OCNE01000019.1"/>
</dbReference>
<evidence type="ECO:0000256" key="1">
    <source>
        <dbReference type="SAM" id="MobiDB-lite"/>
    </source>
</evidence>
<feature type="compositionally biased region" description="Gly residues" evidence="1">
    <location>
        <begin position="55"/>
        <end position="67"/>
    </location>
</feature>
<evidence type="ECO:0000313" key="3">
    <source>
        <dbReference type="EMBL" id="SOD64705.1"/>
    </source>
</evidence>
<dbReference type="OrthoDB" id="4333713at2"/>
<organism evidence="3 4">
    <name type="scientific">Streptomyces zhaozhouensis</name>
    <dbReference type="NCBI Taxonomy" id="1300267"/>
    <lineage>
        <taxon>Bacteria</taxon>
        <taxon>Bacillati</taxon>
        <taxon>Actinomycetota</taxon>
        <taxon>Actinomycetes</taxon>
        <taxon>Kitasatosporales</taxon>
        <taxon>Streptomycetaceae</taxon>
        <taxon>Streptomyces</taxon>
    </lineage>
</organism>
<accession>A0A286E1D4</accession>
<keyword evidence="4" id="KW-1185">Reference proteome</keyword>
<dbReference type="EMBL" id="OCNE01000019">
    <property type="protein sequence ID" value="SOD64705.1"/>
    <property type="molecule type" value="Genomic_DNA"/>
</dbReference>
<feature type="signal peptide" evidence="2">
    <location>
        <begin position="1"/>
        <end position="22"/>
    </location>
</feature>
<dbReference type="Proteomes" id="UP000219072">
    <property type="component" value="Unassembled WGS sequence"/>
</dbReference>
<sequence>MRRSIRLAIPAAAAAAMLALSACGGDDDEDGGDTGGSLGAGEQEEGANAEEESGGEGSDSGGDGGGEAPTAEQLEGAWATGLGDDESVLTFSSSTVTFAESTDMSTGGAACFGTLSGDSISLECDSGTDWSEATLALNGEELNVSWASGTTQTYQSLSSMPGMEDMPNLEDMPGMEDLEGDLAELEDMQQELEDLGY</sequence>
<proteinExistence type="predicted"/>
<dbReference type="PROSITE" id="PS51257">
    <property type="entry name" value="PROKAR_LIPOPROTEIN"/>
    <property type="match status" value="1"/>
</dbReference>
<name>A0A286E1D4_9ACTN</name>
<feature type="compositionally biased region" description="Acidic residues" evidence="1">
    <location>
        <begin position="42"/>
        <end position="54"/>
    </location>
</feature>
<feature type="region of interest" description="Disordered" evidence="1">
    <location>
        <begin position="22"/>
        <end position="71"/>
    </location>
</feature>
<keyword evidence="2" id="KW-0732">Signal</keyword>
<evidence type="ECO:0000313" key="4">
    <source>
        <dbReference type="Proteomes" id="UP000219072"/>
    </source>
</evidence>
<reference evidence="3 4" key="1">
    <citation type="submission" date="2017-09" db="EMBL/GenBank/DDBJ databases">
        <authorList>
            <person name="Ehlers B."/>
            <person name="Leendertz F.H."/>
        </authorList>
    </citation>
    <scope>NUCLEOTIDE SEQUENCE [LARGE SCALE GENOMIC DNA]</scope>
    <source>
        <strain evidence="3 4">CGMCC 4.7095</strain>
    </source>
</reference>
<feature type="chain" id="PRO_5039464412" evidence="2">
    <location>
        <begin position="23"/>
        <end position="197"/>
    </location>
</feature>
<evidence type="ECO:0000256" key="2">
    <source>
        <dbReference type="SAM" id="SignalP"/>
    </source>
</evidence>
<gene>
    <name evidence="3" type="ORF">SAMN06297387_11931</name>
</gene>
<dbReference type="AlphaFoldDB" id="A0A286E1D4"/>
<protein>
    <submittedName>
        <fullName evidence="3">Uncharacterized protein</fullName>
    </submittedName>
</protein>